<keyword evidence="2 3" id="KW-0560">Oxidoreductase</keyword>
<dbReference type="Proteomes" id="UP001144805">
    <property type="component" value="Unassembled WGS sequence"/>
</dbReference>
<evidence type="ECO:0000256" key="2">
    <source>
        <dbReference type="ARBA" id="ARBA00023002"/>
    </source>
</evidence>
<dbReference type="AlphaFoldDB" id="A0A9X3E002"/>
<dbReference type="PRINTS" id="PR00081">
    <property type="entry name" value="GDHRDH"/>
</dbReference>
<dbReference type="InterPro" id="IPR020904">
    <property type="entry name" value="Sc_DH/Rdtase_CS"/>
</dbReference>
<comment type="similarity">
    <text evidence="1">Belongs to the short-chain dehydrogenases/reductases (SDR) family.</text>
</comment>
<accession>A0A9X3E002</accession>
<evidence type="ECO:0000256" key="1">
    <source>
        <dbReference type="ARBA" id="ARBA00006484"/>
    </source>
</evidence>
<evidence type="ECO:0000313" key="3">
    <source>
        <dbReference type="EMBL" id="MCX5567997.1"/>
    </source>
</evidence>
<dbReference type="SUPFAM" id="SSF51735">
    <property type="entry name" value="NAD(P)-binding Rossmann-fold domains"/>
    <property type="match status" value="1"/>
</dbReference>
<organism evidence="3 4">
    <name type="scientific">Kaistia nematophila</name>
    <dbReference type="NCBI Taxonomy" id="2994654"/>
    <lineage>
        <taxon>Bacteria</taxon>
        <taxon>Pseudomonadati</taxon>
        <taxon>Pseudomonadota</taxon>
        <taxon>Alphaproteobacteria</taxon>
        <taxon>Hyphomicrobiales</taxon>
        <taxon>Kaistiaceae</taxon>
        <taxon>Kaistia</taxon>
    </lineage>
</organism>
<dbReference type="NCBIfam" id="NF005559">
    <property type="entry name" value="PRK07231.1"/>
    <property type="match status" value="1"/>
</dbReference>
<dbReference type="PANTHER" id="PTHR24321:SF14">
    <property type="entry name" value="SHORT-CHAIN TYPE DEHYDROGENASE_REDUCTASE BLR2146-RELATED"/>
    <property type="match status" value="1"/>
</dbReference>
<dbReference type="EMBL" id="JAPKNK010000001">
    <property type="protein sequence ID" value="MCX5567997.1"/>
    <property type="molecule type" value="Genomic_DNA"/>
</dbReference>
<dbReference type="EC" id="1.1.1.47" evidence="3"/>
<evidence type="ECO:0000313" key="4">
    <source>
        <dbReference type="Proteomes" id="UP001144805"/>
    </source>
</evidence>
<dbReference type="FunFam" id="3.40.50.720:FF:000084">
    <property type="entry name" value="Short-chain dehydrogenase reductase"/>
    <property type="match status" value="1"/>
</dbReference>
<dbReference type="Gene3D" id="3.40.50.720">
    <property type="entry name" value="NAD(P)-binding Rossmann-like Domain"/>
    <property type="match status" value="1"/>
</dbReference>
<proteinExistence type="inferred from homology"/>
<dbReference type="InterPro" id="IPR002347">
    <property type="entry name" value="SDR_fam"/>
</dbReference>
<dbReference type="PANTHER" id="PTHR24321">
    <property type="entry name" value="DEHYDROGENASES, SHORT CHAIN"/>
    <property type="match status" value="1"/>
</dbReference>
<keyword evidence="4" id="KW-1185">Reference proteome</keyword>
<name>A0A9X3E002_9HYPH</name>
<comment type="caution">
    <text evidence="3">The sequence shown here is derived from an EMBL/GenBank/DDBJ whole genome shotgun (WGS) entry which is preliminary data.</text>
</comment>
<gene>
    <name evidence="3" type="ORF">OSH07_02200</name>
</gene>
<dbReference type="GO" id="GO:0047936">
    <property type="term" value="F:glucose 1-dehydrogenase [NAD(P)+] activity"/>
    <property type="evidence" value="ECO:0007669"/>
    <property type="project" value="UniProtKB-EC"/>
</dbReference>
<dbReference type="PROSITE" id="PS00061">
    <property type="entry name" value="ADH_SHORT"/>
    <property type="match status" value="1"/>
</dbReference>
<dbReference type="InterPro" id="IPR036291">
    <property type="entry name" value="NAD(P)-bd_dom_sf"/>
</dbReference>
<protein>
    <submittedName>
        <fullName evidence="3">Glucose 1-dehydrogenase</fullName>
        <ecNumber evidence="3">1.1.1.47</ecNumber>
    </submittedName>
</protein>
<reference evidence="3" key="1">
    <citation type="submission" date="2022-11" db="EMBL/GenBank/DDBJ databases">
        <title>Biodiversity and phylogenetic relationships of bacteria.</title>
        <authorList>
            <person name="Machado R.A.R."/>
            <person name="Bhat A."/>
            <person name="Loulou A."/>
            <person name="Kallel S."/>
        </authorList>
    </citation>
    <scope>NUCLEOTIDE SEQUENCE</scope>
    <source>
        <strain evidence="3">K-TC2</strain>
    </source>
</reference>
<dbReference type="RefSeq" id="WP_266336960.1">
    <property type="nucleotide sequence ID" value="NZ_JAPKNK010000001.1"/>
</dbReference>
<dbReference type="PRINTS" id="PR00080">
    <property type="entry name" value="SDRFAMILY"/>
</dbReference>
<sequence>MAELAGKVAIVTGGATGIGFGGAEALAKEGATIVLFGIDRAALDKAVAMLTASGATAHGVVGDVANDASVAALVAETVENFGRIDIIVNSAAIQPYGTVETMGEAEWDRVLGVNLKGTYLTAHHAIPVMRRNGGGAIVNIASVQGIACQTNVAAYVASKGGLLALTRAMALDHAKDGIRVNAVCPGSIDTPMLRFAASENLDGKTEDEVIASWGLAHPIGRVGRIEDVGAMIAFLAGPRAAFCTGGEYKVDGGLLAKIGVVLPD</sequence>
<dbReference type="Pfam" id="PF13561">
    <property type="entry name" value="adh_short_C2"/>
    <property type="match status" value="1"/>
</dbReference>
<dbReference type="CDD" id="cd05233">
    <property type="entry name" value="SDR_c"/>
    <property type="match status" value="1"/>
</dbReference>